<dbReference type="KEGG" id="hhy:Halhy_6326"/>
<dbReference type="AlphaFoldDB" id="F4L7G5"/>
<evidence type="ECO:0000313" key="4">
    <source>
        <dbReference type="EMBL" id="AEE54145.1"/>
    </source>
</evidence>
<dbReference type="GO" id="GO:0005737">
    <property type="term" value="C:cytoplasm"/>
    <property type="evidence" value="ECO:0007669"/>
    <property type="project" value="TreeGrafter"/>
</dbReference>
<dbReference type="PANTHER" id="PTHR11133">
    <property type="entry name" value="SACCHAROPINE DEHYDROGENASE"/>
    <property type="match status" value="1"/>
</dbReference>
<proteinExistence type="predicted"/>
<dbReference type="InterPro" id="IPR032095">
    <property type="entry name" value="Sacchrp_dh-like_C"/>
</dbReference>
<evidence type="ECO:0000259" key="3">
    <source>
        <dbReference type="Pfam" id="PF16653"/>
    </source>
</evidence>
<dbReference type="Pfam" id="PF03435">
    <property type="entry name" value="Sacchrp_dh_NADP"/>
    <property type="match status" value="1"/>
</dbReference>
<sequence>MNNILIIGAGLSSSSLIKYVLEQAATRSWFVTVADAQLENAEKKVGNHPNGRAVWLDVMKVNDRRELIGRADVVVSILPAHLHLEVAHDCVKLKKHLITASYVSQEMYRLGDEARDRELIFMGEMGLDPGIDHMSAMKVINEIKESGGKITAFRSYTGGLIAPESDDNPWHYKITWNPRNVVLAGQGTAQYLENGRLRYQPYHRLYKECRTIDIPEVGKMEAYANRDSLLYRDAYGLADIPNILRGTLRYEGFCAAWDALIQIGLTDADFPILHSGEITYHELMDAYVDPYGGGSLKDRTAEMLGEDINSPVMKKLEWLGVFSKKKIKLPNATPALILEHLLRDKWKLKPTDKDMVVMHHEIEYEKKGEKRLRTSTMSKKGVNAEDTAMAQTVGLPMAIFVKLVVEGKIKSRGVQIPVMKEVYEPVLEELEQYGIVFHEIDRKL</sequence>
<accession>F4L7G5</accession>
<dbReference type="InterPro" id="IPR036291">
    <property type="entry name" value="NAD(P)-bd_dom_sf"/>
</dbReference>
<evidence type="ECO:0000313" key="5">
    <source>
        <dbReference type="Proteomes" id="UP000008461"/>
    </source>
</evidence>
<dbReference type="Proteomes" id="UP000008461">
    <property type="component" value="Chromosome"/>
</dbReference>
<dbReference type="STRING" id="760192.Halhy_6326"/>
<evidence type="ECO:0000259" key="2">
    <source>
        <dbReference type="Pfam" id="PF03435"/>
    </source>
</evidence>
<dbReference type="HOGENOM" id="CLU_016207_3_1_10"/>
<feature type="domain" description="Saccharopine dehydrogenase NADP binding" evidence="2">
    <location>
        <begin position="4"/>
        <end position="117"/>
    </location>
</feature>
<name>F4L7G5_HALH1</name>
<protein>
    <submittedName>
        <fullName evidence="4">Saccharopine dehydrogenase (NADP(+), L-glutamate-forming)</fullName>
        <ecNumber evidence="4">1.5.1.10</ecNumber>
    </submittedName>
</protein>
<dbReference type="InterPro" id="IPR005097">
    <property type="entry name" value="Sacchrp_dh_NADP-bd"/>
</dbReference>
<dbReference type="RefSeq" id="WP_013768666.1">
    <property type="nucleotide sequence ID" value="NC_015510.1"/>
</dbReference>
<dbReference type="OrthoDB" id="973788at2"/>
<dbReference type="eggNOG" id="COG1748">
    <property type="taxonomic scope" value="Bacteria"/>
</dbReference>
<keyword evidence="1 4" id="KW-0560">Oxidoreductase</keyword>
<dbReference type="SUPFAM" id="SSF51735">
    <property type="entry name" value="NAD(P)-binding Rossmann-fold domains"/>
    <property type="match status" value="1"/>
</dbReference>
<dbReference type="EMBL" id="CP002691">
    <property type="protein sequence ID" value="AEE54145.1"/>
    <property type="molecule type" value="Genomic_DNA"/>
</dbReference>
<organism evidence="4 5">
    <name type="scientific">Haliscomenobacter hydrossis (strain ATCC 27775 / DSM 1100 / LMG 10767 / O)</name>
    <dbReference type="NCBI Taxonomy" id="760192"/>
    <lineage>
        <taxon>Bacteria</taxon>
        <taxon>Pseudomonadati</taxon>
        <taxon>Bacteroidota</taxon>
        <taxon>Saprospiria</taxon>
        <taxon>Saprospirales</taxon>
        <taxon>Haliscomenobacteraceae</taxon>
        <taxon>Haliscomenobacter</taxon>
    </lineage>
</organism>
<dbReference type="SUPFAM" id="SSF55347">
    <property type="entry name" value="Glyceraldehyde-3-phosphate dehydrogenase-like, C-terminal domain"/>
    <property type="match status" value="1"/>
</dbReference>
<dbReference type="Pfam" id="PF16653">
    <property type="entry name" value="Sacchrp_dh_C"/>
    <property type="match status" value="1"/>
</dbReference>
<gene>
    <name evidence="4" type="ordered locus">Halhy_6326</name>
</gene>
<reference key="2">
    <citation type="submission" date="2011-04" db="EMBL/GenBank/DDBJ databases">
        <title>Complete sequence of chromosome of Haliscomenobacter hydrossis DSM 1100.</title>
        <authorList>
            <consortium name="US DOE Joint Genome Institute (JGI-PGF)"/>
            <person name="Lucas S."/>
            <person name="Han J."/>
            <person name="Lapidus A."/>
            <person name="Bruce D."/>
            <person name="Goodwin L."/>
            <person name="Pitluck S."/>
            <person name="Peters L."/>
            <person name="Kyrpides N."/>
            <person name="Mavromatis K."/>
            <person name="Ivanova N."/>
            <person name="Ovchinnikova G."/>
            <person name="Pagani I."/>
            <person name="Daligault H."/>
            <person name="Detter J.C."/>
            <person name="Han C."/>
            <person name="Land M."/>
            <person name="Hauser L."/>
            <person name="Markowitz V."/>
            <person name="Cheng J.-F."/>
            <person name="Hugenholtz P."/>
            <person name="Woyke T."/>
            <person name="Wu D."/>
            <person name="Verbarg S."/>
            <person name="Frueling A."/>
            <person name="Brambilla E."/>
            <person name="Klenk H.-P."/>
            <person name="Eisen J.A."/>
        </authorList>
    </citation>
    <scope>NUCLEOTIDE SEQUENCE</scope>
    <source>
        <strain>DSM 1100</strain>
    </source>
</reference>
<dbReference type="Gene3D" id="1.10.1870.10">
    <property type="entry name" value="Domain 3, Saccharopine reductase"/>
    <property type="match status" value="1"/>
</dbReference>
<dbReference type="EC" id="1.5.1.10" evidence="4"/>
<keyword evidence="5" id="KW-1185">Reference proteome</keyword>
<dbReference type="GO" id="GO:0019878">
    <property type="term" value="P:lysine biosynthetic process via aminoadipic acid"/>
    <property type="evidence" value="ECO:0007669"/>
    <property type="project" value="TreeGrafter"/>
</dbReference>
<feature type="domain" description="Saccharopine dehydrogenase-like C-terminal" evidence="3">
    <location>
        <begin position="126"/>
        <end position="435"/>
    </location>
</feature>
<dbReference type="Gene3D" id="3.40.50.720">
    <property type="entry name" value="NAD(P)-binding Rossmann-like Domain"/>
    <property type="match status" value="1"/>
</dbReference>
<dbReference type="InterPro" id="IPR051168">
    <property type="entry name" value="AASS"/>
</dbReference>
<dbReference type="PANTHER" id="PTHR11133:SF22">
    <property type="entry name" value="ALPHA-AMINOADIPIC SEMIALDEHYDE SYNTHASE, MITOCHONDRIAL"/>
    <property type="match status" value="1"/>
</dbReference>
<dbReference type="GO" id="GO:0004755">
    <property type="term" value="F:saccharopine dehydrogenase (NADP+, L-glutamate-forming) activity"/>
    <property type="evidence" value="ECO:0007669"/>
    <property type="project" value="UniProtKB-EC"/>
</dbReference>
<reference evidence="4 5" key="1">
    <citation type="journal article" date="2011" name="Stand. Genomic Sci.">
        <title>Complete genome sequence of Haliscomenobacter hydrossis type strain (O).</title>
        <authorList>
            <consortium name="US DOE Joint Genome Institute (JGI-PGF)"/>
            <person name="Daligault H."/>
            <person name="Lapidus A."/>
            <person name="Zeytun A."/>
            <person name="Nolan M."/>
            <person name="Lucas S."/>
            <person name="Del Rio T.G."/>
            <person name="Tice H."/>
            <person name="Cheng J.F."/>
            <person name="Tapia R."/>
            <person name="Han C."/>
            <person name="Goodwin L."/>
            <person name="Pitluck S."/>
            <person name="Liolios K."/>
            <person name="Pagani I."/>
            <person name="Ivanova N."/>
            <person name="Huntemann M."/>
            <person name="Mavromatis K."/>
            <person name="Mikhailova N."/>
            <person name="Pati A."/>
            <person name="Chen A."/>
            <person name="Palaniappan K."/>
            <person name="Land M."/>
            <person name="Hauser L."/>
            <person name="Brambilla E.M."/>
            <person name="Rohde M."/>
            <person name="Verbarg S."/>
            <person name="Goker M."/>
            <person name="Bristow J."/>
            <person name="Eisen J.A."/>
            <person name="Markowitz V."/>
            <person name="Hugenholtz P."/>
            <person name="Kyrpides N.C."/>
            <person name="Klenk H.P."/>
            <person name="Woyke T."/>
        </authorList>
    </citation>
    <scope>NUCLEOTIDE SEQUENCE [LARGE SCALE GENOMIC DNA]</scope>
    <source>
        <strain evidence="5">ATCC 27775 / DSM 1100 / LMG 10767 / O</strain>
    </source>
</reference>
<dbReference type="Gene3D" id="3.30.360.10">
    <property type="entry name" value="Dihydrodipicolinate Reductase, domain 2"/>
    <property type="match status" value="1"/>
</dbReference>
<evidence type="ECO:0000256" key="1">
    <source>
        <dbReference type="ARBA" id="ARBA00023002"/>
    </source>
</evidence>